<dbReference type="RefSeq" id="WP_117159597.1">
    <property type="nucleotide sequence ID" value="NZ_QVID01000002.1"/>
</dbReference>
<keyword evidence="2" id="KW-0808">Transferase</keyword>
<dbReference type="InterPro" id="IPR016181">
    <property type="entry name" value="Acyl_CoA_acyltransferase"/>
</dbReference>
<dbReference type="SUPFAM" id="SSF55729">
    <property type="entry name" value="Acyl-CoA N-acyltransferases (Nat)"/>
    <property type="match status" value="1"/>
</dbReference>
<comment type="caution">
    <text evidence="2">The sequence shown here is derived from an EMBL/GenBank/DDBJ whole genome shotgun (WGS) entry which is preliminary data.</text>
</comment>
<accession>A0A3E1Q6A1</accession>
<proteinExistence type="predicted"/>
<dbReference type="PROSITE" id="PS51186">
    <property type="entry name" value="GNAT"/>
    <property type="match status" value="1"/>
</dbReference>
<sequence>MIRAYSCKDKPKVLELLQLNIPEFFDASEEKDLDHYLENEIEDYYVVVEDNRIIGSGGINYLTTEKIARISWDIINPNSQGKGIGKKLLQHRIDHLKGNQKVELIEVRTSQLVYQFYEKMGFTLENIEKNFWAKGFDLYQMKLKNKD</sequence>
<organism evidence="2 3">
    <name type="scientific">Marixanthomonas ophiurae</name>
    <dbReference type="NCBI Taxonomy" id="387659"/>
    <lineage>
        <taxon>Bacteria</taxon>
        <taxon>Pseudomonadati</taxon>
        <taxon>Bacteroidota</taxon>
        <taxon>Flavobacteriia</taxon>
        <taxon>Flavobacteriales</taxon>
        <taxon>Flavobacteriaceae</taxon>
        <taxon>Marixanthomonas</taxon>
    </lineage>
</organism>
<dbReference type="GO" id="GO:0016747">
    <property type="term" value="F:acyltransferase activity, transferring groups other than amino-acyl groups"/>
    <property type="evidence" value="ECO:0007669"/>
    <property type="project" value="InterPro"/>
</dbReference>
<protein>
    <submittedName>
        <fullName evidence="2">GNAT family N-acetyltransferase</fullName>
    </submittedName>
</protein>
<evidence type="ECO:0000313" key="3">
    <source>
        <dbReference type="Proteomes" id="UP000261082"/>
    </source>
</evidence>
<evidence type="ECO:0000313" key="2">
    <source>
        <dbReference type="EMBL" id="RFN57649.1"/>
    </source>
</evidence>
<dbReference type="Pfam" id="PF13673">
    <property type="entry name" value="Acetyltransf_10"/>
    <property type="match status" value="1"/>
</dbReference>
<dbReference type="Proteomes" id="UP000261082">
    <property type="component" value="Unassembled WGS sequence"/>
</dbReference>
<name>A0A3E1Q6A1_9FLAO</name>
<gene>
    <name evidence="2" type="ORF">DZ858_10365</name>
</gene>
<dbReference type="EMBL" id="QVID01000002">
    <property type="protein sequence ID" value="RFN57649.1"/>
    <property type="molecule type" value="Genomic_DNA"/>
</dbReference>
<dbReference type="Gene3D" id="3.40.630.30">
    <property type="match status" value="1"/>
</dbReference>
<reference evidence="2 3" key="1">
    <citation type="journal article" date="2007" name="Int. J. Syst. Evol. Microbiol.">
        <title>Marixanthomonas ophiurae gen. nov., sp. nov., a marine bacterium of the family Flavobacteriaceae isolated from a deep-sea brittle star.</title>
        <authorList>
            <person name="Romanenko L.A."/>
            <person name="Uchino M."/>
            <person name="Frolova G.M."/>
            <person name="Mikhailov V.V."/>
        </authorList>
    </citation>
    <scope>NUCLEOTIDE SEQUENCE [LARGE SCALE GENOMIC DNA]</scope>
    <source>
        <strain evidence="2 3">KMM 3046</strain>
    </source>
</reference>
<feature type="domain" description="N-acetyltransferase" evidence="1">
    <location>
        <begin position="1"/>
        <end position="146"/>
    </location>
</feature>
<keyword evidence="3" id="KW-1185">Reference proteome</keyword>
<dbReference type="InterPro" id="IPR000182">
    <property type="entry name" value="GNAT_dom"/>
</dbReference>
<dbReference type="OrthoDB" id="961272at2"/>
<dbReference type="AlphaFoldDB" id="A0A3E1Q6A1"/>
<evidence type="ECO:0000259" key="1">
    <source>
        <dbReference type="PROSITE" id="PS51186"/>
    </source>
</evidence>
<dbReference type="CDD" id="cd04301">
    <property type="entry name" value="NAT_SF"/>
    <property type="match status" value="1"/>
</dbReference>